<gene>
    <name evidence="1" type="ordered locus">swp_0993</name>
</gene>
<dbReference type="PANTHER" id="PTHR48100">
    <property type="entry name" value="BROAD-SPECIFICITY PHOSPHATASE YOR283W-RELATED"/>
    <property type="match status" value="1"/>
</dbReference>
<dbReference type="CDD" id="cd07067">
    <property type="entry name" value="HP_PGM_like"/>
    <property type="match status" value="1"/>
</dbReference>
<name>B8CJ34_SHEPW</name>
<dbReference type="SUPFAM" id="SSF53254">
    <property type="entry name" value="Phosphoglycerate mutase-like"/>
    <property type="match status" value="1"/>
</dbReference>
<dbReference type="AlphaFoldDB" id="B8CJ34"/>
<dbReference type="InterPro" id="IPR013078">
    <property type="entry name" value="His_Pase_superF_clade-1"/>
</dbReference>
<dbReference type="GO" id="GO:0016791">
    <property type="term" value="F:phosphatase activity"/>
    <property type="evidence" value="ECO:0007669"/>
    <property type="project" value="TreeGrafter"/>
</dbReference>
<dbReference type="EMBL" id="CP000472">
    <property type="protein sequence ID" value="ACJ27796.1"/>
    <property type="molecule type" value="Genomic_DNA"/>
</dbReference>
<dbReference type="InterPro" id="IPR029033">
    <property type="entry name" value="His_PPase_superfam"/>
</dbReference>
<reference evidence="1 2" key="1">
    <citation type="journal article" date="2008" name="PLoS ONE">
        <title>Environmental adaptation: genomic analysis of the piezotolerant and psychrotolerant deep-sea iron reducing bacterium Shewanella piezotolerans WP3.</title>
        <authorList>
            <person name="Wang F."/>
            <person name="Wang J."/>
            <person name="Jian H."/>
            <person name="Zhang B."/>
            <person name="Li S."/>
            <person name="Wang F."/>
            <person name="Zeng X."/>
            <person name="Gao L."/>
            <person name="Bartlett D.H."/>
            <person name="Yu J."/>
            <person name="Hu S."/>
            <person name="Xiao X."/>
        </authorList>
    </citation>
    <scope>NUCLEOTIDE SEQUENCE [LARGE SCALE GENOMIC DNA]</scope>
    <source>
        <strain evidence="2">WP3 / JCM 13877</strain>
    </source>
</reference>
<dbReference type="RefSeq" id="WP_020911174.1">
    <property type="nucleotide sequence ID" value="NC_011566.1"/>
</dbReference>
<dbReference type="HOGENOM" id="CLU_033323_8_3_6"/>
<dbReference type="Proteomes" id="UP000000753">
    <property type="component" value="Chromosome"/>
</dbReference>
<dbReference type="PANTHER" id="PTHR48100:SF1">
    <property type="entry name" value="HISTIDINE PHOSPHATASE FAMILY PROTEIN-RELATED"/>
    <property type="match status" value="1"/>
</dbReference>
<protein>
    <submittedName>
        <fullName evidence="1">Phosphoglycerate/bisphosphoglycerate mutase</fullName>
    </submittedName>
</protein>
<accession>B8CJ34</accession>
<dbReference type="KEGG" id="swp:swp_0993"/>
<dbReference type="Gene3D" id="3.40.50.1240">
    <property type="entry name" value="Phosphoglycerate mutase-like"/>
    <property type="match status" value="1"/>
</dbReference>
<dbReference type="STRING" id="225849.swp_0993"/>
<organism evidence="1 2">
    <name type="scientific">Shewanella piezotolerans (strain WP3 / JCM 13877)</name>
    <dbReference type="NCBI Taxonomy" id="225849"/>
    <lineage>
        <taxon>Bacteria</taxon>
        <taxon>Pseudomonadati</taxon>
        <taxon>Pseudomonadota</taxon>
        <taxon>Gammaproteobacteria</taxon>
        <taxon>Alteromonadales</taxon>
        <taxon>Shewanellaceae</taxon>
        <taxon>Shewanella</taxon>
    </lineage>
</organism>
<dbReference type="Pfam" id="PF00300">
    <property type="entry name" value="His_Phos_1"/>
    <property type="match status" value="1"/>
</dbReference>
<evidence type="ECO:0000313" key="1">
    <source>
        <dbReference type="EMBL" id="ACJ27796.1"/>
    </source>
</evidence>
<proteinExistence type="predicted"/>
<dbReference type="InterPro" id="IPR050275">
    <property type="entry name" value="PGM_Phosphatase"/>
</dbReference>
<dbReference type="eggNOG" id="COG0406">
    <property type="taxonomic scope" value="Bacteria"/>
</dbReference>
<evidence type="ECO:0000313" key="2">
    <source>
        <dbReference type="Proteomes" id="UP000000753"/>
    </source>
</evidence>
<dbReference type="GO" id="GO:0005737">
    <property type="term" value="C:cytoplasm"/>
    <property type="evidence" value="ECO:0007669"/>
    <property type="project" value="TreeGrafter"/>
</dbReference>
<dbReference type="PIRSF" id="PIRSF000709">
    <property type="entry name" value="6PFK_2-Ptase"/>
    <property type="match status" value="1"/>
</dbReference>
<keyword evidence="2" id="KW-1185">Reference proteome</keyword>
<sequence>MQNTKIVLLRHGACEGGNVLRGHTDVVLSLAGKEQLNVAFSTLKNSKTCDLAKNSKIDLVVSSPLLRCSEPARAFAIQHNIDFVEQSGFMELNFGDWDGQLFTELYQQFSEQLDAYWANPWQHTPPNGETMQAFESRIDNAWDALLERHKGKVIVLVTHGGVIRHLMA</sequence>
<dbReference type="SMART" id="SM00855">
    <property type="entry name" value="PGAM"/>
    <property type="match status" value="1"/>
</dbReference>